<keyword evidence="1" id="KW-0732">Signal</keyword>
<dbReference type="PROSITE" id="PS51257">
    <property type="entry name" value="PROKAR_LIPOPROTEIN"/>
    <property type="match status" value="1"/>
</dbReference>
<reference evidence="2" key="1">
    <citation type="submission" date="2022-08" db="EMBL/GenBank/DDBJ databases">
        <title>Genomic Encyclopedia of Type Strains, Phase III (KMG-III): the genomes of soil and plant-associated and newly described type strains.</title>
        <authorList>
            <person name="Whitman W."/>
        </authorList>
    </citation>
    <scope>NUCLEOTIDE SEQUENCE</scope>
    <source>
        <strain evidence="2">HMT 1</strain>
    </source>
</reference>
<feature type="chain" id="PRO_5042098657" description="Secreted protein" evidence="1">
    <location>
        <begin position="26"/>
        <end position="117"/>
    </location>
</feature>
<evidence type="ECO:0000313" key="3">
    <source>
        <dbReference type="Proteomes" id="UP001204445"/>
    </source>
</evidence>
<dbReference type="RefSeq" id="WP_259055767.1">
    <property type="nucleotide sequence ID" value="NZ_JANUCT010000012.1"/>
</dbReference>
<dbReference type="AlphaFoldDB" id="A0AAE3L5R3"/>
<protein>
    <recommendedName>
        <fullName evidence="4">Secreted protein</fullName>
    </recommendedName>
</protein>
<evidence type="ECO:0000256" key="1">
    <source>
        <dbReference type="SAM" id="SignalP"/>
    </source>
</evidence>
<organism evidence="2 3">
    <name type="scientific">Methylohalomonas lacus</name>
    <dbReference type="NCBI Taxonomy" id="398773"/>
    <lineage>
        <taxon>Bacteria</taxon>
        <taxon>Pseudomonadati</taxon>
        <taxon>Pseudomonadota</taxon>
        <taxon>Gammaproteobacteria</taxon>
        <taxon>Methylohalomonadales</taxon>
        <taxon>Methylohalomonadaceae</taxon>
        <taxon>Methylohalomonas</taxon>
    </lineage>
</organism>
<comment type="caution">
    <text evidence="2">The sequence shown here is derived from an EMBL/GenBank/DDBJ whole genome shotgun (WGS) entry which is preliminary data.</text>
</comment>
<sequence length="117" mass="12368">MKTLRPVMARLLLLLLVLQPAAVFAAQGCHDSGDNTGDHAHHADMQHDQAPAPEHAEPLQCDCDCYCVGGCAQVCNAGAVPVTSTPPAINTDALLHGADSFLRSAHPEPHLRPPNHV</sequence>
<gene>
    <name evidence="2" type="ORF">J2T55_001824</name>
</gene>
<accession>A0AAE3L5R3</accession>
<proteinExistence type="predicted"/>
<dbReference type="EMBL" id="JANUCT010000012">
    <property type="protein sequence ID" value="MCS3903792.1"/>
    <property type="molecule type" value="Genomic_DNA"/>
</dbReference>
<dbReference type="Proteomes" id="UP001204445">
    <property type="component" value="Unassembled WGS sequence"/>
</dbReference>
<evidence type="ECO:0008006" key="4">
    <source>
        <dbReference type="Google" id="ProtNLM"/>
    </source>
</evidence>
<keyword evidence="3" id="KW-1185">Reference proteome</keyword>
<evidence type="ECO:0000313" key="2">
    <source>
        <dbReference type="EMBL" id="MCS3903792.1"/>
    </source>
</evidence>
<name>A0AAE3L5R3_9GAMM</name>
<feature type="signal peptide" evidence="1">
    <location>
        <begin position="1"/>
        <end position="25"/>
    </location>
</feature>